<evidence type="ECO:0000313" key="4">
    <source>
        <dbReference type="Proteomes" id="UP000092616"/>
    </source>
</evidence>
<evidence type="ECO:0000313" key="3">
    <source>
        <dbReference type="EMBL" id="OBX83874.1"/>
    </source>
</evidence>
<feature type="domain" description="Initiator Rep protein WH1" evidence="2">
    <location>
        <begin position="1"/>
        <end position="169"/>
    </location>
</feature>
<proteinExistence type="inferred from homology"/>
<organism evidence="3 4">
    <name type="scientific">Faucicola atlantae</name>
    <dbReference type="NCBI Taxonomy" id="34059"/>
    <lineage>
        <taxon>Bacteria</taxon>
        <taxon>Pseudomonadati</taxon>
        <taxon>Pseudomonadota</taxon>
        <taxon>Gammaproteobacteria</taxon>
        <taxon>Moraxellales</taxon>
        <taxon>Moraxellaceae</taxon>
        <taxon>Faucicola</taxon>
    </lineage>
</organism>
<dbReference type="GO" id="GO:0006270">
    <property type="term" value="P:DNA replication initiation"/>
    <property type="evidence" value="ECO:0007669"/>
    <property type="project" value="InterPro"/>
</dbReference>
<dbReference type="InterPro" id="IPR000525">
    <property type="entry name" value="Initiator_Rep_WH1"/>
</dbReference>
<evidence type="ECO:0000256" key="1">
    <source>
        <dbReference type="ARBA" id="ARBA00038283"/>
    </source>
</evidence>
<dbReference type="AlphaFoldDB" id="A0A1B8QK54"/>
<dbReference type="GO" id="GO:0003887">
    <property type="term" value="F:DNA-directed DNA polymerase activity"/>
    <property type="evidence" value="ECO:0007669"/>
    <property type="project" value="InterPro"/>
</dbReference>
<comment type="caution">
    <text evidence="3">The sequence shown here is derived from an EMBL/GenBank/DDBJ whole genome shotgun (WGS) entry which is preliminary data.</text>
</comment>
<dbReference type="Pfam" id="PF21205">
    <property type="entry name" value="Rep3_C"/>
    <property type="match status" value="1"/>
</dbReference>
<dbReference type="SUPFAM" id="SSF46785">
    <property type="entry name" value="Winged helix' DNA-binding domain"/>
    <property type="match status" value="2"/>
</dbReference>
<dbReference type="Pfam" id="PF01051">
    <property type="entry name" value="Rep3_N"/>
    <property type="match status" value="1"/>
</dbReference>
<dbReference type="EMBL" id="LZNA01000011">
    <property type="protein sequence ID" value="OBX83874.1"/>
    <property type="molecule type" value="Genomic_DNA"/>
</dbReference>
<dbReference type="InterPro" id="IPR036390">
    <property type="entry name" value="WH_DNA-bd_sf"/>
</dbReference>
<name>A0A1B8QK54_9GAMM</name>
<reference evidence="3 4" key="1">
    <citation type="submission" date="2016-06" db="EMBL/GenBank/DDBJ databases">
        <title>Draft genome of Moraxella atlantae CCUG 59586.</title>
        <authorList>
            <person name="Salva-Serra F."/>
            <person name="Engstrom-Jakobsson H."/>
            <person name="Thorell K."/>
            <person name="Gonzales-Siles L."/>
            <person name="Karlsson R."/>
            <person name="Boulund F."/>
            <person name="Engstrand L."/>
            <person name="Kristiansson E."/>
            <person name="Moore E."/>
        </authorList>
    </citation>
    <scope>NUCLEOTIDE SEQUENCE [LARGE SCALE GENOMIC DNA]</scope>
    <source>
        <strain evidence="3 4">CCUG 59586</strain>
    </source>
</reference>
<accession>A0A1B8QK54</accession>
<keyword evidence="4" id="KW-1185">Reference proteome</keyword>
<evidence type="ECO:0000259" key="2">
    <source>
        <dbReference type="Pfam" id="PF01051"/>
    </source>
</evidence>
<dbReference type="Proteomes" id="UP000092616">
    <property type="component" value="Unassembled WGS sequence"/>
</dbReference>
<comment type="similarity">
    <text evidence="1">Belongs to the initiator RepB protein family.</text>
</comment>
<dbReference type="Gene3D" id="1.10.10.10">
    <property type="entry name" value="Winged helix-like DNA-binding domain superfamily/Winged helix DNA-binding domain"/>
    <property type="match status" value="2"/>
</dbReference>
<protein>
    <recommendedName>
        <fullName evidence="2">Initiator Rep protein WH1 domain-containing protein</fullName>
    </recommendedName>
</protein>
<gene>
    <name evidence="3" type="ORF">A9306_04360</name>
</gene>
<sequence length="366" mass="42223">MSLNEQRLILAALKQIPPKTKIDAKTPFYITRDDFLAVGAEPTNVAKEIRQATKDLIKKTVTIKRPDGDLEVTWLTQVLRFNKDAETELRKRYPNDEDYNKYINGLRYYNLLDNIPTRKIDDNIVARLVFNDDLLPLISDLHKSFTKFLAKDVAGLQSVYSVRIYQLLMQYNNNNNGSGWVHLSLDDLRFMFKLQNKYSNVKDLKVRVLDTACREITAKTPYDVSYSMQKKGRKFDSVRFEFKRKANTAIDEKPRYHPWLEKGLSDAQINKLKVHAKIFVEGNRSMIDVVNLHQSAVYDDYIDAWRDLLKNPNTLLEFDTDLIANLLALKRGQAPQTPAVAVAADLQEKQENQPATATFKPFDFLG</sequence>
<dbReference type="InterPro" id="IPR036388">
    <property type="entry name" value="WH-like_DNA-bd_sf"/>
</dbReference>